<dbReference type="PROSITE" id="PS50925">
    <property type="entry name" value="BLUF"/>
    <property type="match status" value="1"/>
</dbReference>
<organism evidence="2 3">
    <name type="scientific">Jiella sonneratiae</name>
    <dbReference type="NCBI Taxonomy" id="2816856"/>
    <lineage>
        <taxon>Bacteria</taxon>
        <taxon>Pseudomonadati</taxon>
        <taxon>Pseudomonadota</taxon>
        <taxon>Alphaproteobacteria</taxon>
        <taxon>Hyphomicrobiales</taxon>
        <taxon>Aurantimonadaceae</taxon>
        <taxon>Jiella</taxon>
    </lineage>
</organism>
<evidence type="ECO:0000313" key="2">
    <source>
        <dbReference type="EMBL" id="MBO0903199.1"/>
    </source>
</evidence>
<dbReference type="InterPro" id="IPR036046">
    <property type="entry name" value="Acylphosphatase-like_dom_sf"/>
</dbReference>
<evidence type="ECO:0000313" key="3">
    <source>
        <dbReference type="Proteomes" id="UP000664288"/>
    </source>
</evidence>
<keyword evidence="3" id="KW-1185">Reference proteome</keyword>
<feature type="domain" description="BLUF" evidence="1">
    <location>
        <begin position="1"/>
        <end position="91"/>
    </location>
</feature>
<dbReference type="Gene3D" id="3.30.70.100">
    <property type="match status" value="1"/>
</dbReference>
<dbReference type="SMART" id="SM01034">
    <property type="entry name" value="BLUF"/>
    <property type="match status" value="1"/>
</dbReference>
<reference evidence="2 3" key="1">
    <citation type="submission" date="2021-03" db="EMBL/GenBank/DDBJ databases">
        <title>Whole genome sequence of Jiella sp. MQZ13P-4.</title>
        <authorList>
            <person name="Tuo L."/>
        </authorList>
    </citation>
    <scope>NUCLEOTIDE SEQUENCE [LARGE SCALE GENOMIC DNA]</scope>
    <source>
        <strain evidence="2 3">MQZ13P-4</strain>
    </source>
</reference>
<gene>
    <name evidence="2" type="ORF">J1C47_06060</name>
</gene>
<evidence type="ECO:0000259" key="1">
    <source>
        <dbReference type="PROSITE" id="PS50925"/>
    </source>
</evidence>
<dbReference type="Pfam" id="PF04940">
    <property type="entry name" value="BLUF"/>
    <property type="match status" value="1"/>
</dbReference>
<proteinExistence type="predicted"/>
<comment type="caution">
    <text evidence="2">The sequence shown here is derived from an EMBL/GenBank/DDBJ whole genome shotgun (WGS) entry which is preliminary data.</text>
</comment>
<sequence length="124" mass="13919">MRHISYTSLANGLTGEDFAGIVDHAREWNRRHEVRGAIAFDGRMITQILQGPPETVDRLFMRIRADQRHGGVVLQSRADIPDSQFEGFGLSRMTPSDLFMIAVEIEERHGAGDRAADPLVERFG</sequence>
<name>A0ABS3J0I3_9HYPH</name>
<dbReference type="EMBL" id="JAFMPY010000005">
    <property type="protein sequence ID" value="MBO0903199.1"/>
    <property type="molecule type" value="Genomic_DNA"/>
</dbReference>
<dbReference type="Proteomes" id="UP000664288">
    <property type="component" value="Unassembled WGS sequence"/>
</dbReference>
<dbReference type="RefSeq" id="WP_207349849.1">
    <property type="nucleotide sequence ID" value="NZ_JAFMPY010000005.1"/>
</dbReference>
<protein>
    <submittedName>
        <fullName evidence="2">BLUF domain-containing protein</fullName>
    </submittedName>
</protein>
<dbReference type="InterPro" id="IPR007024">
    <property type="entry name" value="BLUF_domain"/>
</dbReference>
<accession>A0ABS3J0I3</accession>
<dbReference type="SUPFAM" id="SSF54975">
    <property type="entry name" value="Acylphosphatase/BLUF domain-like"/>
    <property type="match status" value="1"/>
</dbReference>